<dbReference type="Proteomes" id="UP001219568">
    <property type="component" value="Unassembled WGS sequence"/>
</dbReference>
<dbReference type="InterPro" id="IPR017932">
    <property type="entry name" value="GATase_2_dom"/>
</dbReference>
<dbReference type="GO" id="GO:0006529">
    <property type="term" value="P:asparagine biosynthetic process"/>
    <property type="evidence" value="ECO:0007669"/>
    <property type="project" value="UniProtKB-KW"/>
</dbReference>
<dbReference type="InterPro" id="IPR029055">
    <property type="entry name" value="Ntn_hydrolases_N"/>
</dbReference>
<dbReference type="PANTHER" id="PTHR45937">
    <property type="entry name" value="ASPARAGINE SYNTHETASE DOMAIN-CONTAINING PROTEIN 1"/>
    <property type="match status" value="1"/>
</dbReference>
<dbReference type="InterPro" id="IPR001962">
    <property type="entry name" value="Asn_synthase"/>
</dbReference>
<dbReference type="CDD" id="cd03766">
    <property type="entry name" value="Gn_AT_II_novel"/>
    <property type="match status" value="1"/>
</dbReference>
<dbReference type="GO" id="GO:0004066">
    <property type="term" value="F:asparagine synthase (glutamine-hydrolyzing) activity"/>
    <property type="evidence" value="ECO:0007669"/>
    <property type="project" value="InterPro"/>
</dbReference>
<reference evidence="6" key="1">
    <citation type="journal article" date="2023" name="IMA Fungus">
        <title>Comparative genomic study of the Penicillium genus elucidates a diverse pangenome and 15 lateral gene transfer events.</title>
        <authorList>
            <person name="Petersen C."/>
            <person name="Sorensen T."/>
            <person name="Nielsen M.R."/>
            <person name="Sondergaard T.E."/>
            <person name="Sorensen J.L."/>
            <person name="Fitzpatrick D.A."/>
            <person name="Frisvad J.C."/>
            <person name="Nielsen K.L."/>
        </authorList>
    </citation>
    <scope>NUCLEOTIDE SEQUENCE</scope>
    <source>
        <strain evidence="6">IBT 15450</strain>
    </source>
</reference>
<proteinExistence type="predicted"/>
<evidence type="ECO:0000313" key="6">
    <source>
        <dbReference type="EMBL" id="KAJ6035281.1"/>
    </source>
</evidence>
<dbReference type="AlphaFoldDB" id="A0AAD6I7I5"/>
<evidence type="ECO:0000313" key="7">
    <source>
        <dbReference type="Proteomes" id="UP001219568"/>
    </source>
</evidence>
<accession>A0AAD6I7I5</accession>
<evidence type="ECO:0000256" key="2">
    <source>
        <dbReference type="ARBA" id="ARBA00022888"/>
    </source>
</evidence>
<dbReference type="Pfam" id="PF00733">
    <property type="entry name" value="Asn_synthase"/>
    <property type="match status" value="1"/>
</dbReference>
<dbReference type="InterPro" id="IPR051857">
    <property type="entry name" value="Asn_synthetase_domain"/>
</dbReference>
<dbReference type="Gene3D" id="3.40.50.620">
    <property type="entry name" value="HUPs"/>
    <property type="match status" value="1"/>
</dbReference>
<organism evidence="6 7">
    <name type="scientific">Penicillium canescens</name>
    <dbReference type="NCBI Taxonomy" id="5083"/>
    <lineage>
        <taxon>Eukaryota</taxon>
        <taxon>Fungi</taxon>
        <taxon>Dikarya</taxon>
        <taxon>Ascomycota</taxon>
        <taxon>Pezizomycotina</taxon>
        <taxon>Eurotiomycetes</taxon>
        <taxon>Eurotiomycetidae</taxon>
        <taxon>Eurotiales</taxon>
        <taxon>Aspergillaceae</taxon>
        <taxon>Penicillium</taxon>
    </lineage>
</organism>
<feature type="region of interest" description="Disordered" evidence="4">
    <location>
        <begin position="542"/>
        <end position="562"/>
    </location>
</feature>
<dbReference type="CDD" id="cd01991">
    <property type="entry name" value="Asn_synthase_B_C"/>
    <property type="match status" value="1"/>
</dbReference>
<keyword evidence="2" id="KW-0061">Asparagine biosynthesis</keyword>
<dbReference type="SUPFAM" id="SSF52402">
    <property type="entry name" value="Adenine nucleotide alpha hydrolases-like"/>
    <property type="match status" value="1"/>
</dbReference>
<keyword evidence="3" id="KW-0315">Glutamine amidotransferase</keyword>
<evidence type="ECO:0000256" key="1">
    <source>
        <dbReference type="ARBA" id="ARBA00022605"/>
    </source>
</evidence>
<dbReference type="Pfam" id="PF13537">
    <property type="entry name" value="GATase_7"/>
    <property type="match status" value="1"/>
</dbReference>
<protein>
    <recommendedName>
        <fullName evidence="5">Glutamine amidotransferase type-2 domain-containing protein</fullName>
    </recommendedName>
</protein>
<dbReference type="SUPFAM" id="SSF56235">
    <property type="entry name" value="N-terminal nucleophile aminohydrolases (Ntn hydrolases)"/>
    <property type="match status" value="1"/>
</dbReference>
<keyword evidence="1" id="KW-0028">Amino-acid biosynthesis</keyword>
<dbReference type="PROSITE" id="PS51278">
    <property type="entry name" value="GATASE_TYPE_2"/>
    <property type="match status" value="1"/>
</dbReference>
<evidence type="ECO:0000256" key="3">
    <source>
        <dbReference type="ARBA" id="ARBA00022962"/>
    </source>
</evidence>
<comment type="caution">
    <text evidence="6">The sequence shown here is derived from an EMBL/GenBank/DDBJ whole genome shotgun (WGS) entry which is preliminary data.</text>
</comment>
<sequence>MCGIHVVLSSSSPHTSSHDLAARLRNRGPDHLGRVVAHVGPGAQTLTCTSTVLALRGDHITAQPFYDSRTGSVLCWNGEAWRIAGCEVEGNDGEAIFGLLAEASAAGAALDARGGILDALRSIEGPFAFAYFDKPSQTLFFGRDRLGRRSLVFYQDEASGTFILSSVPESCNPAWKEVELDGIYHLTLSATSGTPLAVSRNDWQYDGQGDLISGIGVFNVSGPPKAACLTASAPSVRSLRRQLGESLRLRVRNIPKPPVEDDKRVDTRVAVLFSGGLDCSVLARLTHELLDDSYGIDLLNVAFENPRVVAQLKKEARGSPVNPYETCPDRITGRKSLEELQKSCPGRRFRFVAVNVPYSETLTHRKEVVSLIYPHDTEMDLWIAYALYFAARGQGSCAEAGTPEAQYTTPARVLLSGLGADELFGGYARHATAFSRQGHAGLVDELKLDIGRVGKRNLGRDDRAIAHWGKEVRFPYLDERLVRWAIETPAWEKCDFANGEDISGVDAVKRVLRLLALELGMEGVAREKKRAFGARTAKMETSKACHKQAKPLPCPGRDDTTDTSELERARLWRDAAACSGGFPLQPSCKLGCEPFHDVDGQKGKTGPCGTWMMRRVRRVAHPPDLDGYPPSVQQISHVMEANFGPLGALQANRMSRAKTLRVFEDGERETCFPTLQYQATDDGAPMLAQLGCPEARPTRHHLESQPRANRSHLDSLHPTLGAEALAFSLPAQPAFLAVQMAWDYSQERH</sequence>
<name>A0AAD6I7I5_PENCN</name>
<gene>
    <name evidence="6" type="ORF">N7460_009456</name>
</gene>
<dbReference type="EMBL" id="JAQJZL010000010">
    <property type="protein sequence ID" value="KAJ6035281.1"/>
    <property type="molecule type" value="Genomic_DNA"/>
</dbReference>
<keyword evidence="7" id="KW-1185">Reference proteome</keyword>
<feature type="domain" description="Glutamine amidotransferase type-2" evidence="5">
    <location>
        <begin position="2"/>
        <end position="201"/>
    </location>
</feature>
<evidence type="ECO:0000259" key="5">
    <source>
        <dbReference type="PROSITE" id="PS51278"/>
    </source>
</evidence>
<evidence type="ECO:0000256" key="4">
    <source>
        <dbReference type="SAM" id="MobiDB-lite"/>
    </source>
</evidence>
<dbReference type="InterPro" id="IPR014729">
    <property type="entry name" value="Rossmann-like_a/b/a_fold"/>
</dbReference>
<dbReference type="Gene3D" id="3.60.20.10">
    <property type="entry name" value="Glutamine Phosphoribosylpyrophosphate, subunit 1, domain 1"/>
    <property type="match status" value="1"/>
</dbReference>
<reference evidence="6" key="2">
    <citation type="submission" date="2023-01" db="EMBL/GenBank/DDBJ databases">
        <authorList>
            <person name="Petersen C."/>
        </authorList>
    </citation>
    <scope>NUCLEOTIDE SEQUENCE</scope>
    <source>
        <strain evidence="6">IBT 15450</strain>
    </source>
</reference>
<dbReference type="PANTHER" id="PTHR45937:SF1">
    <property type="entry name" value="ASPARAGINE SYNTHETASE DOMAIN-CONTAINING PROTEIN 1"/>
    <property type="match status" value="1"/>
</dbReference>